<name>A0A543JAJ1_9PSEU</name>
<gene>
    <name evidence="2" type="ORF">FHX81_2153</name>
</gene>
<organism evidence="2 3">
    <name type="scientific">Saccharothrix saharensis</name>
    <dbReference type="NCBI Taxonomy" id="571190"/>
    <lineage>
        <taxon>Bacteria</taxon>
        <taxon>Bacillati</taxon>
        <taxon>Actinomycetota</taxon>
        <taxon>Actinomycetes</taxon>
        <taxon>Pseudonocardiales</taxon>
        <taxon>Pseudonocardiaceae</taxon>
        <taxon>Saccharothrix</taxon>
    </lineage>
</organism>
<dbReference type="Proteomes" id="UP000316628">
    <property type="component" value="Unassembled WGS sequence"/>
</dbReference>
<dbReference type="InterPro" id="IPR002645">
    <property type="entry name" value="STAS_dom"/>
</dbReference>
<dbReference type="CDD" id="cd07043">
    <property type="entry name" value="STAS_anti-anti-sigma_factors"/>
    <property type="match status" value="1"/>
</dbReference>
<dbReference type="OrthoDB" id="9794628at2"/>
<dbReference type="Pfam" id="PF01740">
    <property type="entry name" value="STAS"/>
    <property type="match status" value="1"/>
</dbReference>
<evidence type="ECO:0000259" key="1">
    <source>
        <dbReference type="PROSITE" id="PS50801"/>
    </source>
</evidence>
<dbReference type="SUPFAM" id="SSF52091">
    <property type="entry name" value="SpoIIaa-like"/>
    <property type="match status" value="1"/>
</dbReference>
<proteinExistence type="predicted"/>
<dbReference type="PROSITE" id="PS50801">
    <property type="entry name" value="STAS"/>
    <property type="match status" value="1"/>
</dbReference>
<dbReference type="AlphaFoldDB" id="A0A543JAJ1"/>
<dbReference type="RefSeq" id="WP_141977414.1">
    <property type="nucleotide sequence ID" value="NZ_VFPP01000001.1"/>
</dbReference>
<protein>
    <submittedName>
        <fullName evidence="2">Anti-anti-sigma factor</fullName>
    </submittedName>
</protein>
<keyword evidence="3" id="KW-1185">Reference proteome</keyword>
<comment type="caution">
    <text evidence="2">The sequence shown here is derived from an EMBL/GenBank/DDBJ whole genome shotgun (WGS) entry which is preliminary data.</text>
</comment>
<sequence length="102" mass="10515">MSTSVYAGSHGRSTTIHLAGEVDDEALPRLRDLLDELGGRQVRRLVIELREVTGLSPGAVRALVYAQQRLPAGAEVIVVGARLSVVAALALGGLGGTATLAS</sequence>
<dbReference type="EMBL" id="VFPP01000001">
    <property type="protein sequence ID" value="TQM79842.1"/>
    <property type="molecule type" value="Genomic_DNA"/>
</dbReference>
<evidence type="ECO:0000313" key="2">
    <source>
        <dbReference type="EMBL" id="TQM79842.1"/>
    </source>
</evidence>
<accession>A0A543JAJ1</accession>
<evidence type="ECO:0000313" key="3">
    <source>
        <dbReference type="Proteomes" id="UP000316628"/>
    </source>
</evidence>
<dbReference type="Gene3D" id="3.30.750.24">
    <property type="entry name" value="STAS domain"/>
    <property type="match status" value="1"/>
</dbReference>
<reference evidence="2 3" key="1">
    <citation type="submission" date="2019-06" db="EMBL/GenBank/DDBJ databases">
        <title>Sequencing the genomes of 1000 actinobacteria strains.</title>
        <authorList>
            <person name="Klenk H.-P."/>
        </authorList>
    </citation>
    <scope>NUCLEOTIDE SEQUENCE [LARGE SCALE GENOMIC DNA]</scope>
    <source>
        <strain evidence="2 3">DSM 45456</strain>
    </source>
</reference>
<dbReference type="InterPro" id="IPR036513">
    <property type="entry name" value="STAS_dom_sf"/>
</dbReference>
<feature type="domain" description="STAS" evidence="1">
    <location>
        <begin position="16"/>
        <end position="102"/>
    </location>
</feature>